<dbReference type="eggNOG" id="ENOG502ZNGJ">
    <property type="taxonomic scope" value="Bacteria"/>
</dbReference>
<evidence type="ECO:0000256" key="1">
    <source>
        <dbReference type="SAM" id="Phobius"/>
    </source>
</evidence>
<gene>
    <name evidence="2" type="ordered locus">Srot_2063</name>
</gene>
<dbReference type="HOGENOM" id="CLU_1293232_0_0_11"/>
<dbReference type="OrthoDB" id="155688at2"/>
<keyword evidence="1" id="KW-0812">Transmembrane</keyword>
<keyword evidence="1" id="KW-0472">Membrane</keyword>
<feature type="transmembrane region" description="Helical" evidence="1">
    <location>
        <begin position="6"/>
        <end position="30"/>
    </location>
</feature>
<dbReference type="KEGG" id="srt:Srot_2063"/>
<reference evidence="2 3" key="1">
    <citation type="journal article" date="2010" name="Stand. Genomic Sci.">
        <title>Complete genome sequence of Segniliparus rotundus type strain (CDC 1076).</title>
        <authorList>
            <person name="Sikorski J."/>
            <person name="Lapidus A."/>
            <person name="Copeland A."/>
            <person name="Misra M."/>
            <person name="Glavina Del Rio T."/>
            <person name="Nolan M."/>
            <person name="Lucas S."/>
            <person name="Chen F."/>
            <person name="Tice H."/>
            <person name="Cheng J.F."/>
            <person name="Jando M."/>
            <person name="Schneider S."/>
            <person name="Bruce D."/>
            <person name="Goodwin L."/>
            <person name="Pitluck S."/>
            <person name="Liolios K."/>
            <person name="Mikhailova N."/>
            <person name="Pati A."/>
            <person name="Ivanova N."/>
            <person name="Mavromatis K."/>
            <person name="Chen A."/>
            <person name="Palaniappan K."/>
            <person name="Chertkov O."/>
            <person name="Land M."/>
            <person name="Hauser L."/>
            <person name="Chang Y.J."/>
            <person name="Jeffries C.D."/>
            <person name="Brettin T."/>
            <person name="Detter J.C."/>
            <person name="Han C."/>
            <person name="Rohde M."/>
            <person name="Goker M."/>
            <person name="Bristow J."/>
            <person name="Eisen J.A."/>
            <person name="Markowitz V."/>
            <person name="Hugenholtz P."/>
            <person name="Kyrpides N.C."/>
            <person name="Klenk H.P."/>
        </authorList>
    </citation>
    <scope>NUCLEOTIDE SEQUENCE [LARGE SCALE GENOMIC DNA]</scope>
    <source>
        <strain evidence="3">ATCC BAA-972 / CDC 1076 / CIP 108378 / DSM 44985 / JCM 13578</strain>
    </source>
</reference>
<name>D6Z989_SEGRD</name>
<evidence type="ECO:0000313" key="3">
    <source>
        <dbReference type="Proteomes" id="UP000002247"/>
    </source>
</evidence>
<proteinExistence type="predicted"/>
<dbReference type="EMBL" id="CP001958">
    <property type="protein sequence ID" value="ADG98519.1"/>
    <property type="molecule type" value="Genomic_DNA"/>
</dbReference>
<keyword evidence="1" id="KW-1133">Transmembrane helix</keyword>
<organism evidence="2 3">
    <name type="scientific">Segniliparus rotundus (strain ATCC BAA-972 / CDC 1076 / CIP 108378 / DSM 44985 / JCM 13578)</name>
    <dbReference type="NCBI Taxonomy" id="640132"/>
    <lineage>
        <taxon>Bacteria</taxon>
        <taxon>Bacillati</taxon>
        <taxon>Actinomycetota</taxon>
        <taxon>Actinomycetes</taxon>
        <taxon>Mycobacteriales</taxon>
        <taxon>Segniliparaceae</taxon>
        <taxon>Segniliparus</taxon>
    </lineage>
</organism>
<protein>
    <submittedName>
        <fullName evidence="2">Uncharacterized protein</fullName>
    </submittedName>
</protein>
<sequence length="220" mass="24528">MSYSLQFGWVQAVLLAVFLVGGGLLVSMLVGRRKQTGEQKRRWRPRLKHGFGGAVMVSIATFLTWITTLIQGYLGLTGEVKAAHVVASKIENAPGRLNVELTLYGEDHTSVASRKTYQLEGDRWALQANIVELEPLANTLGLRGGYKITRLDGQFEDGHHPSKDAVILNDDRDFFKEMQDRTWWTKPFVRSAYGSVVVSNPGDYDVFISRDAITARSAAR</sequence>
<accession>D6Z989</accession>
<dbReference type="AlphaFoldDB" id="D6Z989"/>
<evidence type="ECO:0000313" key="2">
    <source>
        <dbReference type="EMBL" id="ADG98519.1"/>
    </source>
</evidence>
<feature type="transmembrane region" description="Helical" evidence="1">
    <location>
        <begin position="51"/>
        <end position="74"/>
    </location>
</feature>
<dbReference type="Proteomes" id="UP000002247">
    <property type="component" value="Chromosome"/>
</dbReference>
<keyword evidence="3" id="KW-1185">Reference proteome</keyword>
<dbReference type="RefSeq" id="WP_013138971.1">
    <property type="nucleotide sequence ID" value="NC_014168.1"/>
</dbReference>